<dbReference type="SUPFAM" id="SSF48726">
    <property type="entry name" value="Immunoglobulin"/>
    <property type="match status" value="3"/>
</dbReference>
<dbReference type="InterPro" id="IPR003598">
    <property type="entry name" value="Ig_sub2"/>
</dbReference>
<evidence type="ECO:0000259" key="17">
    <source>
        <dbReference type="PROSITE" id="PS50011"/>
    </source>
</evidence>
<dbReference type="Gene3D" id="1.10.510.10">
    <property type="entry name" value="Transferase(Phosphotransferase) domain 1"/>
    <property type="match status" value="1"/>
</dbReference>
<evidence type="ECO:0000256" key="1">
    <source>
        <dbReference type="ARBA" id="ARBA00004167"/>
    </source>
</evidence>
<dbReference type="SUPFAM" id="SSF56112">
    <property type="entry name" value="Protein kinase-like (PK-like)"/>
    <property type="match status" value="1"/>
</dbReference>
<dbReference type="PRINTS" id="PR00109">
    <property type="entry name" value="TYRKINASE"/>
</dbReference>
<keyword evidence="4" id="KW-0732">Signal</keyword>
<dbReference type="SMART" id="SM00409">
    <property type="entry name" value="IG"/>
    <property type="match status" value="3"/>
</dbReference>
<evidence type="ECO:0000256" key="15">
    <source>
        <dbReference type="SAM" id="MobiDB-lite"/>
    </source>
</evidence>
<dbReference type="InterPro" id="IPR001767">
    <property type="entry name" value="Hedgehog_Hint"/>
</dbReference>
<evidence type="ECO:0000256" key="8">
    <source>
        <dbReference type="ARBA" id="ARBA00023136"/>
    </source>
</evidence>
<dbReference type="EC" id="2.7.10.1" evidence="2"/>
<dbReference type="PANTHER" id="PTHR24416:SF550">
    <property type="entry name" value="FIBROBLAST GROWTH FACTOR RECEPTOR HOMOLOG 1-RELATED"/>
    <property type="match status" value="1"/>
</dbReference>
<dbReference type="SMART" id="SM00306">
    <property type="entry name" value="HintN"/>
    <property type="match status" value="1"/>
</dbReference>
<dbReference type="InterPro" id="IPR000719">
    <property type="entry name" value="Prot_kinase_dom"/>
</dbReference>
<dbReference type="InterPro" id="IPR036179">
    <property type="entry name" value="Ig-like_dom_sf"/>
</dbReference>
<gene>
    <name evidence="19" type="ORF">CYNAS_LOCUS21268</name>
</gene>
<dbReference type="FunFam" id="2.60.40.10:FF:001641">
    <property type="entry name" value="Myoblast growth factor receptor egl-15"/>
    <property type="match status" value="2"/>
</dbReference>
<keyword evidence="10" id="KW-0675">Receptor</keyword>
<keyword evidence="12" id="KW-0393">Immunoglobulin domain</keyword>
<dbReference type="FunFam" id="2.60.40.10:FF:001689">
    <property type="entry name" value="Myoblast growth factor receptor egl-15"/>
    <property type="match status" value="1"/>
</dbReference>
<feature type="binding site" evidence="14">
    <location>
        <position position="929"/>
    </location>
    <ligand>
        <name>ATP</name>
        <dbReference type="ChEBI" id="CHEBI:30616"/>
    </ligand>
</feature>
<dbReference type="PROSITE" id="PS50011">
    <property type="entry name" value="PROTEIN_KINASE_DOM"/>
    <property type="match status" value="1"/>
</dbReference>
<evidence type="ECO:0000259" key="18">
    <source>
        <dbReference type="PROSITE" id="PS50835"/>
    </source>
</evidence>
<accession>A0AA36HFH9</accession>
<dbReference type="Pfam" id="PF07714">
    <property type="entry name" value="PK_Tyr_Ser-Thr"/>
    <property type="match status" value="1"/>
</dbReference>
<evidence type="ECO:0000256" key="12">
    <source>
        <dbReference type="ARBA" id="ARBA00023319"/>
    </source>
</evidence>
<dbReference type="GO" id="GO:0007169">
    <property type="term" value="P:cell surface receptor protein tyrosine kinase signaling pathway"/>
    <property type="evidence" value="ECO:0007669"/>
    <property type="project" value="TreeGrafter"/>
</dbReference>
<dbReference type="Gene3D" id="2.60.40.10">
    <property type="entry name" value="Immunoglobulins"/>
    <property type="match status" value="3"/>
</dbReference>
<evidence type="ECO:0000256" key="9">
    <source>
        <dbReference type="ARBA" id="ARBA00023157"/>
    </source>
</evidence>
<evidence type="ECO:0000256" key="14">
    <source>
        <dbReference type="PROSITE-ProRule" id="PRU10141"/>
    </source>
</evidence>
<dbReference type="SUPFAM" id="SSF51294">
    <property type="entry name" value="Hedgehog/intein (Hint) domain"/>
    <property type="match status" value="1"/>
</dbReference>
<keyword evidence="9" id="KW-1015">Disulfide bond</keyword>
<dbReference type="Gene3D" id="2.170.16.10">
    <property type="entry name" value="Hedgehog/Intein (Hint) domain"/>
    <property type="match status" value="1"/>
</dbReference>
<dbReference type="InterPro" id="IPR013783">
    <property type="entry name" value="Ig-like_fold"/>
</dbReference>
<evidence type="ECO:0000256" key="3">
    <source>
        <dbReference type="ARBA" id="ARBA00022692"/>
    </source>
</evidence>
<keyword evidence="20" id="KW-1185">Reference proteome</keyword>
<dbReference type="GO" id="GO:0005886">
    <property type="term" value="C:plasma membrane"/>
    <property type="evidence" value="ECO:0007669"/>
    <property type="project" value="TreeGrafter"/>
</dbReference>
<feature type="compositionally biased region" description="Basic and acidic residues" evidence="15">
    <location>
        <begin position="481"/>
        <end position="490"/>
    </location>
</feature>
<dbReference type="Proteomes" id="UP001176961">
    <property type="component" value="Unassembled WGS sequence"/>
</dbReference>
<feature type="domain" description="Protein kinase" evidence="17">
    <location>
        <begin position="890"/>
        <end position="1191"/>
    </location>
</feature>
<dbReference type="PROSITE" id="PS00109">
    <property type="entry name" value="PROTEIN_KINASE_TYR"/>
    <property type="match status" value="1"/>
</dbReference>
<feature type="region of interest" description="Disordered" evidence="15">
    <location>
        <begin position="469"/>
        <end position="496"/>
    </location>
</feature>
<evidence type="ECO:0000256" key="4">
    <source>
        <dbReference type="ARBA" id="ARBA00022729"/>
    </source>
</evidence>
<dbReference type="InterPro" id="IPR013098">
    <property type="entry name" value="Ig_I-set"/>
</dbReference>
<comment type="catalytic activity">
    <reaction evidence="13">
        <text>L-tyrosyl-[protein] + ATP = O-phospho-L-tyrosyl-[protein] + ADP + H(+)</text>
        <dbReference type="Rhea" id="RHEA:10596"/>
        <dbReference type="Rhea" id="RHEA-COMP:10136"/>
        <dbReference type="Rhea" id="RHEA-COMP:20101"/>
        <dbReference type="ChEBI" id="CHEBI:15378"/>
        <dbReference type="ChEBI" id="CHEBI:30616"/>
        <dbReference type="ChEBI" id="CHEBI:46858"/>
        <dbReference type="ChEBI" id="CHEBI:61978"/>
        <dbReference type="ChEBI" id="CHEBI:456216"/>
        <dbReference type="EC" id="2.7.10.1"/>
    </reaction>
</comment>
<keyword evidence="7 16" id="KW-1133">Transmembrane helix</keyword>
<feature type="region of interest" description="Disordered" evidence="15">
    <location>
        <begin position="422"/>
        <end position="455"/>
    </location>
</feature>
<protein>
    <recommendedName>
        <fullName evidence="2">receptor protein-tyrosine kinase</fullName>
        <ecNumber evidence="2">2.7.10.1</ecNumber>
    </recommendedName>
</protein>
<dbReference type="InterPro" id="IPR003587">
    <property type="entry name" value="Hint_dom_N"/>
</dbReference>
<dbReference type="InterPro" id="IPR001245">
    <property type="entry name" value="Ser-Thr/Tyr_kinase_cat_dom"/>
</dbReference>
<keyword evidence="5 14" id="KW-0547">Nucleotide-binding</keyword>
<dbReference type="GO" id="GO:0009653">
    <property type="term" value="P:anatomical structure morphogenesis"/>
    <property type="evidence" value="ECO:0007669"/>
    <property type="project" value="UniProtKB-ARBA"/>
</dbReference>
<evidence type="ECO:0000313" key="20">
    <source>
        <dbReference type="Proteomes" id="UP001176961"/>
    </source>
</evidence>
<dbReference type="SMART" id="SM00408">
    <property type="entry name" value="IGc2"/>
    <property type="match status" value="3"/>
</dbReference>
<dbReference type="PROSITE" id="PS50835">
    <property type="entry name" value="IG_LIKE"/>
    <property type="match status" value="3"/>
</dbReference>
<evidence type="ECO:0000256" key="2">
    <source>
        <dbReference type="ARBA" id="ARBA00011902"/>
    </source>
</evidence>
<evidence type="ECO:0000256" key="7">
    <source>
        <dbReference type="ARBA" id="ARBA00022989"/>
    </source>
</evidence>
<dbReference type="GO" id="GO:0004714">
    <property type="term" value="F:transmembrane receptor protein tyrosine kinase activity"/>
    <property type="evidence" value="ECO:0007669"/>
    <property type="project" value="UniProtKB-EC"/>
</dbReference>
<dbReference type="EMBL" id="CATQJL010000326">
    <property type="protein sequence ID" value="CAJ0609285.1"/>
    <property type="molecule type" value="Genomic_DNA"/>
</dbReference>
<dbReference type="Gene3D" id="3.30.200.20">
    <property type="entry name" value="Phosphorylase Kinase, domain 1"/>
    <property type="match status" value="1"/>
</dbReference>
<dbReference type="PANTHER" id="PTHR24416">
    <property type="entry name" value="TYROSINE-PROTEIN KINASE RECEPTOR"/>
    <property type="match status" value="1"/>
</dbReference>
<dbReference type="InterPro" id="IPR006141">
    <property type="entry name" value="Intein_N"/>
</dbReference>
<dbReference type="InterPro" id="IPR050122">
    <property type="entry name" value="RTK"/>
</dbReference>
<feature type="region of interest" description="Disordered" evidence="15">
    <location>
        <begin position="1201"/>
        <end position="1220"/>
    </location>
</feature>
<comment type="subcellular location">
    <subcellularLocation>
        <location evidence="1">Membrane</location>
        <topology evidence="1">Single-pass membrane protein</topology>
    </subcellularLocation>
</comment>
<dbReference type="CDD" id="cd00081">
    <property type="entry name" value="Hint"/>
    <property type="match status" value="1"/>
</dbReference>
<dbReference type="GO" id="GO:0016539">
    <property type="term" value="P:intein-mediated protein splicing"/>
    <property type="evidence" value="ECO:0007669"/>
    <property type="project" value="InterPro"/>
</dbReference>
<evidence type="ECO:0000313" key="19">
    <source>
        <dbReference type="EMBL" id="CAJ0609285.1"/>
    </source>
</evidence>
<dbReference type="GO" id="GO:0005524">
    <property type="term" value="F:ATP binding"/>
    <property type="evidence" value="ECO:0007669"/>
    <property type="project" value="UniProtKB-UniRule"/>
</dbReference>
<organism evidence="19 20">
    <name type="scientific">Cylicocyclus nassatus</name>
    <name type="common">Nematode worm</name>
    <dbReference type="NCBI Taxonomy" id="53992"/>
    <lineage>
        <taxon>Eukaryota</taxon>
        <taxon>Metazoa</taxon>
        <taxon>Ecdysozoa</taxon>
        <taxon>Nematoda</taxon>
        <taxon>Chromadorea</taxon>
        <taxon>Rhabditida</taxon>
        <taxon>Rhabditina</taxon>
        <taxon>Rhabditomorpha</taxon>
        <taxon>Strongyloidea</taxon>
        <taxon>Strongylidae</taxon>
        <taxon>Cylicocyclus</taxon>
    </lineage>
</organism>
<dbReference type="InterPro" id="IPR011009">
    <property type="entry name" value="Kinase-like_dom_sf"/>
</dbReference>
<dbReference type="PROSITE" id="PS50817">
    <property type="entry name" value="INTEIN_N_TER"/>
    <property type="match status" value="1"/>
</dbReference>
<evidence type="ECO:0000256" key="11">
    <source>
        <dbReference type="ARBA" id="ARBA00023180"/>
    </source>
</evidence>
<dbReference type="InterPro" id="IPR008266">
    <property type="entry name" value="Tyr_kinase_AS"/>
</dbReference>
<dbReference type="InterPro" id="IPR003599">
    <property type="entry name" value="Ig_sub"/>
</dbReference>
<dbReference type="Pfam" id="PF07679">
    <property type="entry name" value="I-set"/>
    <property type="match status" value="3"/>
</dbReference>
<dbReference type="InterPro" id="IPR017441">
    <property type="entry name" value="Protein_kinase_ATP_BS"/>
</dbReference>
<evidence type="ECO:0000256" key="5">
    <source>
        <dbReference type="ARBA" id="ARBA00022741"/>
    </source>
</evidence>
<feature type="transmembrane region" description="Helical" evidence="16">
    <location>
        <begin position="713"/>
        <end position="743"/>
    </location>
</feature>
<dbReference type="GO" id="GO:0043235">
    <property type="term" value="C:receptor complex"/>
    <property type="evidence" value="ECO:0007669"/>
    <property type="project" value="TreeGrafter"/>
</dbReference>
<dbReference type="InterPro" id="IPR036844">
    <property type="entry name" value="Hint_dom_sf"/>
</dbReference>
<keyword evidence="8 16" id="KW-0472">Membrane</keyword>
<comment type="caution">
    <text evidence="19">The sequence shown here is derived from an EMBL/GenBank/DDBJ whole genome shotgun (WGS) entry which is preliminary data.</text>
</comment>
<evidence type="ECO:0000256" key="13">
    <source>
        <dbReference type="ARBA" id="ARBA00051243"/>
    </source>
</evidence>
<reference evidence="19" key="1">
    <citation type="submission" date="2023-07" db="EMBL/GenBank/DDBJ databases">
        <authorList>
            <consortium name="CYATHOMIX"/>
        </authorList>
    </citation>
    <scope>NUCLEOTIDE SEQUENCE</scope>
    <source>
        <strain evidence="19">N/A</strain>
    </source>
</reference>
<dbReference type="InterPro" id="IPR020635">
    <property type="entry name" value="Tyr_kinase_cat_dom"/>
</dbReference>
<keyword evidence="6 14" id="KW-0067">ATP-binding</keyword>
<feature type="region of interest" description="Disordered" evidence="15">
    <location>
        <begin position="1630"/>
        <end position="1650"/>
    </location>
</feature>
<evidence type="ECO:0000256" key="6">
    <source>
        <dbReference type="ARBA" id="ARBA00022840"/>
    </source>
</evidence>
<name>A0AA36HFH9_CYLNA</name>
<dbReference type="SMART" id="SM00219">
    <property type="entry name" value="TyrKc"/>
    <property type="match status" value="1"/>
</dbReference>
<evidence type="ECO:0000256" key="10">
    <source>
        <dbReference type="ARBA" id="ARBA00023170"/>
    </source>
</evidence>
<sequence>MLQRRKVHKVGCVLRLVCAWGTSAIFVEYGIAALMSQNESCLNILKIGLLKRNQTPLGFQEVTIAKLLVELPRRYIVHHFDLELTHAIVLCNTKTHQHGDGIRRWSIVMIVLLLLFTPLLTLVVGLDQYYSRDGIPRFKTFERLNHEVFLGDKVRLTCLAMSKSPLEVKWYRNGELLNKDAFGHRFRENKKHMTLDIKAVEVSDQGLWTCKVSNHLGKVDRNFTVEIIDFCDYFAMRSGAAFALPPASIPMECICLWQITNDKERHDIDYSIATTATCNKYASRIEKRARKSRKELACLDPPCDMFGIPIKTTTSASTRPSLNSATTNSANISTSVTLRSSAHVHATLVKGTTMHNFGLLLDPVKLFDFVTERNFVNVAYLLPNLKPFHRMTRINETLSDWNSLSLEKKIERARRIVQSYSENAVDGPNEGETASTTSKFRELKQRRPANVVSTTQTLPAYKRRVIEKEVSYEPPPPEVKPTFKDGDETSRSLASPAGRTVKLSCRAAGYPEPRVVWHKNGAIITEASPRMTGADFKIRRGTLEMEDAAESDSGKYMCEVFNSLGTIRRTFNVTIINRMRGPPIIVPNILVNQTVNVNGTAVFNCRVVSDLTPYIFWARIDRVNGSLHYYNETAKEYMFKYTAALDIENALVVTNKDESTLTLVNVTLEDQGIYVCITGNSLGMNVANATLTVNEFLGMVLLTGNPEPEYSTWSILLAFSVLLLLIVMLLSLLLSLCVAYYICFRITKKRRDLEDRVGLMPKKKKVVVTHKPYPDEKEGCSDLPSTYQIQLSIPPWSCECAESRAVLEKSKKYFSWRLSVLEIAGGLGERFSTELRLAAEFSQSPPKWVEIVEQATTSKGRRPRLSSDLTLLSDYEIDPDPQWEIDRSRLELVDILGEGAFGEVWRANLKPDRKDIGAAAEGIPVAVKKLKSSAHEKELIDLVSEMETFKIIGRHENLLRLIGCCTGSGPLYVVLELCKYGNLRDFLRIHRPREDKQEAMAKHSEELADYLEPRKWSDKCENQVVIHNITHKHLVHFAYQVAKGMEFMANKKIIHRDLAARNVLVAEGFVMKISDFGLSRDVHCNDYYRKKGNGRLPIKWMALEALDSHMYTVESDVWSYGILLWEIMTMGGTPYPTIAMPQLYSVLKGGYRMEPPQKCPSEIYDLMVSCWQEKREKRPTFKMIVDYLDWMLQDADSDTIFDDVEGAPPPPSSDSSLGRKLRTRPLSAPVFLPSDPLHAICDDNVEGAGSAFVMGDAAEECEVLQASDQEHQYCNQPNDSSAAARLVRQQTDPGSENFHVAEESDYSVPRAVAEVAAPSVDSAIGSPAWIAPELSTHSHYSVPFLGEPGAARTESAYINVAGHRSTPTRFPFPPTTSLAESTLTCSDSGTFEPRIQCSSGATNQGFMPSPSFTTESVIRSILPNGVHPNNTARVPFGTKRNQCLGLQDSFYHIRIAMRGLLGTIFAVFLPISYSNVIHDGGTCGNDALPYRISIDDKGSPKLSCLSPPCLGEYSNENIRASVKCKPFKDVVCTGELQWTGGLAEVNNGTHNVLNAICCSYPGMARSQLLRTIFLGQDDSYEGGVNEKSGRSGGFDIIKEVRKSVTGDNRIQYIVTIHRLPCVTDRVRSRGYARSQSRNKRRMDDTKKEEEYEYEWEGNDGPRRYRDRTERPIRRNRRVGYRRRPAMRDYDDYYDYDYAVIVPRQMVSRRQQANNRLWPLARAHADGGIFQANDVIPLKAEQDVIVNSGSAIAEEFAPLSSPQQQVPVAQAMPVTPMDGPLPPPPPPPSSYQPLPQYVPAYKEAYTPSPYIQPQPQYRQPVPDQYARAAPVQSAAPSYYYQYPAYYQPAGLNGLFEAMQCFSGDMQVETPSGSKAIKDLEVGDIVMSIDESMVTFSPVIMFLHKLEKEEAQFLRFTLESGESLKMTENHLIYLTDCGSSENLRLVPAKESRVGQCVQIVNSMNSFSTRKISTIDTVNDVGIYAPLTSTGDIMVNGVLVSCHSNLALKTLQQTFFSIYRGLSSLLRDYIPSHLHDDAHLPFGVHYLTTVVDLFLPSSFF</sequence>
<dbReference type="PROSITE" id="PS00107">
    <property type="entry name" value="PROTEIN_KINASE_ATP"/>
    <property type="match status" value="1"/>
</dbReference>
<dbReference type="GO" id="GO:0016540">
    <property type="term" value="P:protein autoprocessing"/>
    <property type="evidence" value="ECO:0007669"/>
    <property type="project" value="InterPro"/>
</dbReference>
<evidence type="ECO:0000256" key="16">
    <source>
        <dbReference type="SAM" id="Phobius"/>
    </source>
</evidence>
<feature type="domain" description="Ig-like" evidence="18">
    <location>
        <begin position="136"/>
        <end position="226"/>
    </location>
</feature>
<proteinExistence type="predicted"/>
<keyword evidence="3 16" id="KW-0812">Transmembrane</keyword>
<feature type="domain" description="Ig-like" evidence="18">
    <location>
        <begin position="582"/>
        <end position="692"/>
    </location>
</feature>
<keyword evidence="11" id="KW-0325">Glycoprotein</keyword>
<feature type="transmembrane region" description="Helical" evidence="16">
    <location>
        <begin position="105"/>
        <end position="126"/>
    </location>
</feature>
<dbReference type="InterPro" id="IPR007110">
    <property type="entry name" value="Ig-like_dom"/>
</dbReference>
<dbReference type="Pfam" id="PF01079">
    <property type="entry name" value="Hint"/>
    <property type="match status" value="1"/>
</dbReference>
<feature type="domain" description="Ig-like" evidence="18">
    <location>
        <begin position="477"/>
        <end position="574"/>
    </location>
</feature>
<dbReference type="FunFam" id="3.30.200.20:FF:000698">
    <property type="entry name" value="Myoblast growth factor receptor egl-15"/>
    <property type="match status" value="1"/>
</dbReference>